<reference evidence="8" key="1">
    <citation type="submission" date="2020-11" db="EMBL/GenBank/DDBJ databases">
        <authorList>
            <person name="Tran Van P."/>
        </authorList>
    </citation>
    <scope>NUCLEOTIDE SEQUENCE</scope>
</reference>
<dbReference type="AlphaFoldDB" id="A0A7R9H7K1"/>
<evidence type="ECO:0000256" key="4">
    <source>
        <dbReference type="ARBA" id="ARBA00068096"/>
    </source>
</evidence>
<proteinExistence type="predicted"/>
<dbReference type="InterPro" id="IPR043504">
    <property type="entry name" value="Peptidase_S1_PA_chymotrypsin"/>
</dbReference>
<dbReference type="SMART" id="SM00020">
    <property type="entry name" value="Tryp_SPc"/>
    <property type="match status" value="1"/>
</dbReference>
<sequence length="567" mass="61864">MTTENIHSVVMKNNRHVFYKSVNHDGGVPQERGYVECCDSTCHTIRATEVLPYERIEELYLCDMTCALYHFSKEDVVAMLPKLHPDYHPTPFQAPQHPPLLKSSVICVPATKVSQVPTIRFTSVPAINGYALVGGGGAASNSNAAQSDVEGIANVDPALLNELFGSPPGSGETADLGPVTSGIGAVDYDKECICVDYYQCGTDGYIITTGEGSLEPRTNIPKTKTCTSSIQVCCKPPPKDGKKVEPETGDRNEQGVGDKSEPGDGNHSDPGNPPVDPLVVTSQCGIRGRNPNQIEESWFRILDTSGEENSTQFAEFPWMLVMVRSELTNTEGEELNMFQCGASLLHPQVALTAAHCVSGVPMDELKLRAGEWDSQQKIEPLPHQDRRVVNVIVHPDYYKGTLFNDIALMILDEPFQLDIHIGTICLPDPSADFDNSRCIATGWGKNAFDISGKWQTTLKKVELPIVPHAKCEKELQNTRLSPYFRLDKSFLCAGGEPGKDTCQGDGGGPLVCPSSDDMLHYVQVGVVSWGIGCGDTQVPAVYTNVARYTQWIGQQLQRSGFQLQSSE</sequence>
<dbReference type="InterPro" id="IPR018114">
    <property type="entry name" value="TRYPSIN_HIS"/>
</dbReference>
<keyword evidence="3" id="KW-1015">Disulfide bond</keyword>
<dbReference type="InterPro" id="IPR009003">
    <property type="entry name" value="Peptidase_S1_PA"/>
</dbReference>
<dbReference type="PANTHER" id="PTHR24258">
    <property type="entry name" value="SERINE PROTEASE-RELATED"/>
    <property type="match status" value="1"/>
</dbReference>
<gene>
    <name evidence="8" type="ORF">TCEB3V08_LOCUS11235</name>
</gene>
<evidence type="ECO:0000256" key="1">
    <source>
        <dbReference type="ARBA" id="ARBA00004613"/>
    </source>
</evidence>
<evidence type="ECO:0000256" key="5">
    <source>
        <dbReference type="ARBA" id="ARBA00076468"/>
    </source>
</evidence>
<dbReference type="Gene3D" id="2.40.10.10">
    <property type="entry name" value="Trypsin-like serine proteases"/>
    <property type="match status" value="2"/>
</dbReference>
<evidence type="ECO:0000313" key="8">
    <source>
        <dbReference type="EMBL" id="CAD7412082.1"/>
    </source>
</evidence>
<dbReference type="InterPro" id="IPR001254">
    <property type="entry name" value="Trypsin_dom"/>
</dbReference>
<evidence type="ECO:0000256" key="3">
    <source>
        <dbReference type="ARBA" id="ARBA00023157"/>
    </source>
</evidence>
<dbReference type="CDD" id="cd00190">
    <property type="entry name" value="Tryp_SPc"/>
    <property type="match status" value="1"/>
</dbReference>
<dbReference type="GO" id="GO:0004252">
    <property type="term" value="F:serine-type endopeptidase activity"/>
    <property type="evidence" value="ECO:0007669"/>
    <property type="project" value="InterPro"/>
</dbReference>
<dbReference type="FunFam" id="2.40.10.10:FF:000038">
    <property type="entry name" value="Serine protease"/>
    <property type="match status" value="1"/>
</dbReference>
<dbReference type="GO" id="GO:0006508">
    <property type="term" value="P:proteolysis"/>
    <property type="evidence" value="ECO:0007669"/>
    <property type="project" value="InterPro"/>
</dbReference>
<evidence type="ECO:0000259" key="7">
    <source>
        <dbReference type="PROSITE" id="PS50240"/>
    </source>
</evidence>
<feature type="region of interest" description="Disordered" evidence="6">
    <location>
        <begin position="237"/>
        <end position="278"/>
    </location>
</feature>
<dbReference type="PRINTS" id="PR00722">
    <property type="entry name" value="CHYMOTRYPSIN"/>
</dbReference>
<accession>A0A7R9H7K1</accession>
<dbReference type="SUPFAM" id="SSF50494">
    <property type="entry name" value="Trypsin-like serine proteases"/>
    <property type="match status" value="1"/>
</dbReference>
<protein>
    <recommendedName>
        <fullName evidence="4">Phenoloxidase-activating factor 2</fullName>
    </recommendedName>
    <alternativeName>
        <fullName evidence="5">Prophenoloxidase-activating factor II</fullName>
    </alternativeName>
</protein>
<dbReference type="InterPro" id="IPR001314">
    <property type="entry name" value="Peptidase_S1A"/>
</dbReference>
<organism evidence="8">
    <name type="scientific">Timema cristinae</name>
    <name type="common">Walking stick</name>
    <dbReference type="NCBI Taxonomy" id="61476"/>
    <lineage>
        <taxon>Eukaryota</taxon>
        <taxon>Metazoa</taxon>
        <taxon>Ecdysozoa</taxon>
        <taxon>Arthropoda</taxon>
        <taxon>Hexapoda</taxon>
        <taxon>Insecta</taxon>
        <taxon>Pterygota</taxon>
        <taxon>Neoptera</taxon>
        <taxon>Polyneoptera</taxon>
        <taxon>Phasmatodea</taxon>
        <taxon>Timematodea</taxon>
        <taxon>Timematoidea</taxon>
        <taxon>Timematidae</taxon>
        <taxon>Timema</taxon>
    </lineage>
</organism>
<feature type="domain" description="Peptidase S1" evidence="7">
    <location>
        <begin position="303"/>
        <end position="557"/>
    </location>
</feature>
<dbReference type="InterPro" id="IPR041515">
    <property type="entry name" value="PPAF-2-like_Clip"/>
</dbReference>
<dbReference type="PROSITE" id="PS50240">
    <property type="entry name" value="TRYPSIN_DOM"/>
    <property type="match status" value="1"/>
</dbReference>
<evidence type="ECO:0000256" key="2">
    <source>
        <dbReference type="ARBA" id="ARBA00022525"/>
    </source>
</evidence>
<evidence type="ECO:0000256" key="6">
    <source>
        <dbReference type="SAM" id="MobiDB-lite"/>
    </source>
</evidence>
<dbReference type="PANTHER" id="PTHR24258:SF129">
    <property type="entry name" value="LP15124P-RELATED"/>
    <property type="match status" value="1"/>
</dbReference>
<dbReference type="EMBL" id="OC322645">
    <property type="protein sequence ID" value="CAD7412082.1"/>
    <property type="molecule type" value="Genomic_DNA"/>
</dbReference>
<dbReference type="GO" id="GO:0005576">
    <property type="term" value="C:extracellular region"/>
    <property type="evidence" value="ECO:0007669"/>
    <property type="project" value="UniProtKB-SubCell"/>
</dbReference>
<dbReference type="Pfam" id="PF18322">
    <property type="entry name" value="CLIP_1"/>
    <property type="match status" value="1"/>
</dbReference>
<feature type="compositionally biased region" description="Basic and acidic residues" evidence="6">
    <location>
        <begin position="237"/>
        <end position="267"/>
    </location>
</feature>
<dbReference type="Pfam" id="PF00089">
    <property type="entry name" value="Trypsin"/>
    <property type="match status" value="1"/>
</dbReference>
<name>A0A7R9H7K1_TIMCR</name>
<comment type="subcellular location">
    <subcellularLocation>
        <location evidence="1">Secreted</location>
    </subcellularLocation>
</comment>
<keyword evidence="2" id="KW-0964">Secreted</keyword>
<dbReference type="PROSITE" id="PS00134">
    <property type="entry name" value="TRYPSIN_HIS"/>
    <property type="match status" value="1"/>
</dbReference>